<dbReference type="EMBL" id="JAGQKZ010000002">
    <property type="protein sequence ID" value="MCA9391655.1"/>
    <property type="molecule type" value="Genomic_DNA"/>
</dbReference>
<protein>
    <submittedName>
        <fullName evidence="2">Uncharacterized protein</fullName>
    </submittedName>
</protein>
<dbReference type="Proteomes" id="UP000751518">
    <property type="component" value="Unassembled WGS sequence"/>
</dbReference>
<gene>
    <name evidence="2" type="ORF">KC614_00430</name>
</gene>
<comment type="caution">
    <text evidence="2">The sequence shown here is derived from an EMBL/GenBank/DDBJ whole genome shotgun (WGS) entry which is preliminary data.</text>
</comment>
<dbReference type="AlphaFoldDB" id="A0A955LJA1"/>
<sequence>MANQSELPGLAEFQAAVANAKKPGAVADLRNQAISARDKGRLKTDEFAQYNQAIVNKTSEAWTDDTSGRPRSLGDSSAEFRPEQLADLPSSDALELLAQEPTIDKRQEPRTVAEFSQQELAIANQRFAAVVNEVKAAALAGDQGRVAGLRSEVGNAIGSGELPSEWGQPFNLLADTLTREVESVPA</sequence>
<evidence type="ECO:0000313" key="3">
    <source>
        <dbReference type="Proteomes" id="UP000751518"/>
    </source>
</evidence>
<name>A0A955LJA1_UNCKA</name>
<reference evidence="2" key="1">
    <citation type="submission" date="2020-04" db="EMBL/GenBank/DDBJ databases">
        <authorList>
            <person name="Zhang T."/>
        </authorList>
    </citation>
    <scope>NUCLEOTIDE SEQUENCE</scope>
    <source>
        <strain evidence="2">HKST-UBA03</strain>
    </source>
</reference>
<feature type="region of interest" description="Disordered" evidence="1">
    <location>
        <begin position="58"/>
        <end position="82"/>
    </location>
</feature>
<accession>A0A955LJA1</accession>
<evidence type="ECO:0000256" key="1">
    <source>
        <dbReference type="SAM" id="MobiDB-lite"/>
    </source>
</evidence>
<organism evidence="2 3">
    <name type="scientific">candidate division WWE3 bacterium</name>
    <dbReference type="NCBI Taxonomy" id="2053526"/>
    <lineage>
        <taxon>Bacteria</taxon>
        <taxon>Katanobacteria</taxon>
    </lineage>
</organism>
<proteinExistence type="predicted"/>
<reference evidence="2" key="2">
    <citation type="journal article" date="2021" name="Microbiome">
        <title>Successional dynamics and alternative stable states in a saline activated sludge microbial community over 9 years.</title>
        <authorList>
            <person name="Wang Y."/>
            <person name="Ye J."/>
            <person name="Ju F."/>
            <person name="Liu L."/>
            <person name="Boyd J.A."/>
            <person name="Deng Y."/>
            <person name="Parks D.H."/>
            <person name="Jiang X."/>
            <person name="Yin X."/>
            <person name="Woodcroft B.J."/>
            <person name="Tyson G.W."/>
            <person name="Hugenholtz P."/>
            <person name="Polz M.F."/>
            <person name="Zhang T."/>
        </authorList>
    </citation>
    <scope>NUCLEOTIDE SEQUENCE</scope>
    <source>
        <strain evidence="2">HKST-UBA03</strain>
    </source>
</reference>
<evidence type="ECO:0000313" key="2">
    <source>
        <dbReference type="EMBL" id="MCA9391655.1"/>
    </source>
</evidence>